<keyword evidence="1" id="KW-0573">Peptidoglycan synthesis</keyword>
<comment type="caution">
    <text evidence="2">The sequence shown here is derived from an EMBL/GenBank/DDBJ whole genome shotgun (WGS) entry which is preliminary data.</text>
</comment>
<evidence type="ECO:0000313" key="2">
    <source>
        <dbReference type="EMBL" id="EOO25854.1"/>
    </source>
</evidence>
<keyword evidence="1" id="KW-1133">Transmembrane helix</keyword>
<feature type="transmembrane region" description="Helical" evidence="1">
    <location>
        <begin position="234"/>
        <end position="263"/>
    </location>
</feature>
<reference evidence="2 3" key="1">
    <citation type="submission" date="2012-12" db="EMBL/GenBank/DDBJ databases">
        <title>The Genome Sequence of Bacillus cereus VD133.</title>
        <authorList>
            <consortium name="The Broad Institute Genome Sequencing Platform"/>
            <consortium name="The Broad Institute Genome Sequencing Center for Infectious Disease"/>
            <person name="Feldgarden M."/>
            <person name="Van der Auwera G.A."/>
            <person name="Mahillon J."/>
            <person name="Duprez V."/>
            <person name="Timmery S."/>
            <person name="Mattelet C."/>
            <person name="Dierick K."/>
            <person name="Sun M."/>
            <person name="Yu Z."/>
            <person name="Zhu L."/>
            <person name="Hu X."/>
            <person name="Shank E.B."/>
            <person name="Swiecicka I."/>
            <person name="Hansen B.M."/>
            <person name="Andrup L."/>
            <person name="Walker B."/>
            <person name="Young S.K."/>
            <person name="Zeng Q."/>
            <person name="Gargeya S."/>
            <person name="Fitzgerald M."/>
            <person name="Haas B."/>
            <person name="Abouelleil A."/>
            <person name="Alvarado L."/>
            <person name="Arachchi H.M."/>
            <person name="Berlin A.M."/>
            <person name="Chapman S.B."/>
            <person name="Dewar J."/>
            <person name="Goldberg J."/>
            <person name="Griggs A."/>
            <person name="Gujja S."/>
            <person name="Hansen M."/>
            <person name="Howarth C."/>
            <person name="Imamovic A."/>
            <person name="Larimer J."/>
            <person name="McCowan C."/>
            <person name="Murphy C."/>
            <person name="Neiman D."/>
            <person name="Pearson M."/>
            <person name="Priest M."/>
            <person name="Roberts A."/>
            <person name="Saif S."/>
            <person name="Shea T."/>
            <person name="Sisk P."/>
            <person name="Sykes S."/>
            <person name="Wortman J."/>
            <person name="Nusbaum C."/>
            <person name="Birren B."/>
        </authorList>
    </citation>
    <scope>NUCLEOTIDE SEQUENCE [LARGE SCALE GENOMIC DNA]</scope>
    <source>
        <strain evidence="2 3">VD133</strain>
    </source>
</reference>
<gene>
    <name evidence="1" type="primary">amj</name>
    <name evidence="2" type="ORF">IIU_06065</name>
</gene>
<organism evidence="2 3">
    <name type="scientific">Bacillus cereus VD133</name>
    <dbReference type="NCBI Taxonomy" id="1053233"/>
    <lineage>
        <taxon>Bacteria</taxon>
        <taxon>Bacillati</taxon>
        <taxon>Bacillota</taxon>
        <taxon>Bacilli</taxon>
        <taxon>Bacillales</taxon>
        <taxon>Bacillaceae</taxon>
        <taxon>Bacillus</taxon>
        <taxon>Bacillus cereus group</taxon>
    </lineage>
</organism>
<dbReference type="Proteomes" id="UP000014018">
    <property type="component" value="Unassembled WGS sequence"/>
</dbReference>
<feature type="transmembrane region" description="Helical" evidence="1">
    <location>
        <begin position="6"/>
        <end position="28"/>
    </location>
</feature>
<dbReference type="Pfam" id="PF10997">
    <property type="entry name" value="Amj"/>
    <property type="match status" value="1"/>
</dbReference>
<comment type="similarity">
    <text evidence="1">Belongs to the Amj family.</text>
</comment>
<feature type="transmembrane region" description="Helical" evidence="1">
    <location>
        <begin position="85"/>
        <end position="108"/>
    </location>
</feature>
<dbReference type="AlphaFoldDB" id="A0A9W5UZN4"/>
<proteinExistence type="inferred from homology"/>
<feature type="transmembrane region" description="Helical" evidence="1">
    <location>
        <begin position="191"/>
        <end position="213"/>
    </location>
</feature>
<sequence length="270" mass="29471">MDFITDKLIIVFVFMLVISIVETLAYATRLSGARVGFIASAISLFNILIIISRFSAMIQQPLTGKLITEISSQDKLSTIATQYRIIIASTTIGTLVGILLLPTFIALFSKAIIQLSSGNGSIVGLAHKCLKLNGIKKCFQHIRIPSLRYLQGIKFGDFPKKLFVINIIITSIYTIGVLSSLYAALLIPENAAAAIMSSGIINGVATILLTIFVDPKVSILSDRVVKKQASYLNLKTYSIAMVTSKLLGTILAQLLFIPGAYYISWFSNWI</sequence>
<evidence type="ECO:0000256" key="1">
    <source>
        <dbReference type="HAMAP-Rule" id="MF_02077"/>
    </source>
</evidence>
<dbReference type="GO" id="GO:0008360">
    <property type="term" value="P:regulation of cell shape"/>
    <property type="evidence" value="ECO:0007669"/>
    <property type="project" value="UniProtKB-KW"/>
</dbReference>
<dbReference type="InterPro" id="IPR021260">
    <property type="entry name" value="Amj"/>
</dbReference>
<comment type="subcellular location">
    <subcellularLocation>
        <location evidence="1">Cell membrane</location>
        <topology evidence="1">Multi-pass membrane protein</topology>
    </subcellularLocation>
</comment>
<dbReference type="GO" id="GO:0015648">
    <property type="term" value="F:lipid-linked peptidoglycan transporter activity"/>
    <property type="evidence" value="ECO:0007669"/>
    <property type="project" value="UniProtKB-UniRule"/>
</dbReference>
<comment type="pathway">
    <text evidence="1">Cell wall biogenesis; peptidoglycan biosynthesis.</text>
</comment>
<keyword evidence="1" id="KW-0812">Transmembrane</keyword>
<keyword evidence="1" id="KW-0133">Cell shape</keyword>
<evidence type="ECO:0000313" key="3">
    <source>
        <dbReference type="Proteomes" id="UP000014018"/>
    </source>
</evidence>
<keyword evidence="1" id="KW-1003">Cell membrane</keyword>
<keyword evidence="1" id="KW-0472">Membrane</keyword>
<keyword evidence="1" id="KW-0813">Transport</keyword>
<comment type="function">
    <text evidence="1">Involved in peptidoglycan biosynthesis. Transports lipid-linked peptidoglycan precursors from the inner to the outer leaflet of the cytoplasmic membrane.</text>
</comment>
<dbReference type="GO" id="GO:0009252">
    <property type="term" value="P:peptidoglycan biosynthetic process"/>
    <property type="evidence" value="ECO:0007669"/>
    <property type="project" value="UniProtKB-UniRule"/>
</dbReference>
<feature type="transmembrane region" description="Helical" evidence="1">
    <location>
        <begin position="35"/>
        <end position="56"/>
    </location>
</feature>
<dbReference type="GO" id="GO:0005886">
    <property type="term" value="C:plasma membrane"/>
    <property type="evidence" value="ECO:0007669"/>
    <property type="project" value="UniProtKB-SubCell"/>
</dbReference>
<dbReference type="HAMAP" id="MF_02077">
    <property type="entry name" value="Amj_flippase"/>
    <property type="match status" value="1"/>
</dbReference>
<protein>
    <recommendedName>
        <fullName evidence="1">Lipid II flippase Amj</fullName>
    </recommendedName>
</protein>
<dbReference type="EMBL" id="AHFB01000132">
    <property type="protein sequence ID" value="EOO25854.1"/>
    <property type="molecule type" value="Genomic_DNA"/>
</dbReference>
<keyword evidence="1" id="KW-0961">Cell wall biogenesis/degradation</keyword>
<name>A0A9W5UZN4_BACCE</name>
<accession>A0A9W5UZN4</accession>
<dbReference type="GO" id="GO:0071555">
    <property type="term" value="P:cell wall organization"/>
    <property type="evidence" value="ECO:0007669"/>
    <property type="project" value="UniProtKB-KW"/>
</dbReference>
<dbReference type="RefSeq" id="WP_016112000.1">
    <property type="nucleotide sequence ID" value="NZ_KB976193.1"/>
</dbReference>
<feature type="transmembrane region" description="Helical" evidence="1">
    <location>
        <begin position="163"/>
        <end position="185"/>
    </location>
</feature>